<dbReference type="Proteomes" id="UP000001497">
    <property type="component" value="Chromosome"/>
</dbReference>
<evidence type="ECO:0000313" key="2">
    <source>
        <dbReference type="EMBL" id="ACX75969.1"/>
    </source>
</evidence>
<evidence type="ECO:0000313" key="5">
    <source>
        <dbReference type="Proteomes" id="UP000001497"/>
    </source>
</evidence>
<protein>
    <submittedName>
        <fullName evidence="3">Conserved domain protein</fullName>
    </submittedName>
</protein>
<dbReference type="EMBL" id="CP002158">
    <property type="protein sequence ID" value="ADL24751.1"/>
    <property type="molecule type" value="Genomic_DNA"/>
</dbReference>
<dbReference type="AlphaFoldDB" id="C9RL21"/>
<evidence type="ECO:0000256" key="1">
    <source>
        <dbReference type="SAM" id="MobiDB-lite"/>
    </source>
</evidence>
<feature type="compositionally biased region" description="Basic and acidic residues" evidence="1">
    <location>
        <begin position="209"/>
        <end position="220"/>
    </location>
</feature>
<dbReference type="KEGG" id="fsu:Fisuc_2383"/>
<feature type="compositionally biased region" description="Acidic residues" evidence="1">
    <location>
        <begin position="35"/>
        <end position="49"/>
    </location>
</feature>
<dbReference type="OrthoDB" id="9809680at2"/>
<dbReference type="KEGG" id="fsc:FSU_2940"/>
<accession>C9RL21</accession>
<evidence type="ECO:0000313" key="4">
    <source>
        <dbReference type="Proteomes" id="UP000000517"/>
    </source>
</evidence>
<reference evidence="3" key="3">
    <citation type="submission" date="2010-08" db="EMBL/GenBank/DDBJ databases">
        <authorList>
            <person name="Durkin A.S."/>
            <person name="Nelson K.E."/>
            <person name="Morrison M."/>
            <person name="Forsberg C.W."/>
            <person name="Wilson D.B."/>
            <person name="Russell J.B."/>
            <person name="Cann I.K.O."/>
            <person name="Mackie R.I."/>
            <person name="White B.A."/>
        </authorList>
    </citation>
    <scope>NUCLEOTIDE SEQUENCE</scope>
    <source>
        <strain evidence="3">S85</strain>
    </source>
</reference>
<feature type="region of interest" description="Disordered" evidence="1">
    <location>
        <begin position="209"/>
        <end position="239"/>
    </location>
</feature>
<feature type="region of interest" description="Disordered" evidence="1">
    <location>
        <begin position="178"/>
        <end position="197"/>
    </location>
</feature>
<keyword evidence="5" id="KW-1185">Reference proteome</keyword>
<dbReference type="HOGENOM" id="CLU_1014699_0_0_0"/>
<name>C9RL21_FIBSS</name>
<dbReference type="EMBL" id="CP001792">
    <property type="protein sequence ID" value="ACX75969.1"/>
    <property type="molecule type" value="Genomic_DNA"/>
</dbReference>
<dbReference type="RefSeq" id="WP_014547007.1">
    <property type="nucleotide sequence ID" value="NC_013410.1"/>
</dbReference>
<gene>
    <name evidence="2" type="ordered locus">Fisuc_2383</name>
    <name evidence="3" type="ordered locus">FSU_2940</name>
</gene>
<proteinExistence type="predicted"/>
<reference evidence="2 5" key="1">
    <citation type="submission" date="2009-10" db="EMBL/GenBank/DDBJ databases">
        <title>Complete sequence of Fibrobacter succinogenes subsp. succinogenes S85.</title>
        <authorList>
            <consortium name="US DOE Joint Genome Institute"/>
            <person name="Lucas S."/>
            <person name="Copeland A."/>
            <person name="Lapidus A."/>
            <person name="Glavina del Rio T."/>
            <person name="Tice H."/>
            <person name="Bruce D."/>
            <person name="Goodwin L."/>
            <person name="Pitluck S."/>
            <person name="Chertkov O."/>
            <person name="Detter J.C."/>
            <person name="Han C."/>
            <person name="Tapia R."/>
            <person name="Larimer F."/>
            <person name="Land M."/>
            <person name="Hauser L."/>
            <person name="Kyrpides N."/>
            <person name="Mikhailova N."/>
            <person name="Weimer P.J."/>
            <person name="Stevenson D.M."/>
            <person name="Boyum J."/>
            <person name="Brumm P.I."/>
            <person name="Mead D."/>
        </authorList>
    </citation>
    <scope>NUCLEOTIDE SEQUENCE [LARGE SCALE GENOMIC DNA]</scope>
    <source>
        <strain evidence="5">ATCC 19169 / S85</strain>
        <strain evidence="2">S85</strain>
    </source>
</reference>
<sequence length="274" mass="31091">MESLLIFIAIFVIDALIKRASAKKKALEDKQLNEESSDDTANEEFDESEGAPSEHIPSASRKLQEYIKQFEEAQREASQGTMESPMPPPIPENYHRLGDQVTMREVAEDIVEQGIVDIDYLKIEFEVSEARAIELINELQQHRIIGRDMGEGVYDVLVQDIDELNNLLSHEQKTDAFAQASTTKPSISPSASDKQSQLKILEERARKAREEAAEASRQSDIENGYSGDPSEIADPLNKRPVVRSISRESVRRGFIWGKVIDEPRFKKRWTAYSR</sequence>
<feature type="compositionally biased region" description="Polar residues" evidence="1">
    <location>
        <begin position="179"/>
        <end position="197"/>
    </location>
</feature>
<reference evidence="4" key="2">
    <citation type="submission" date="2010-08" db="EMBL/GenBank/DDBJ databases">
        <title>Complete sequence of Fibrobacter succinogenes subsp. succinogenes S85.</title>
        <authorList>
            <person name="Durkin A.S."/>
            <person name="Nelson K.E."/>
            <person name="Morrison M."/>
            <person name="Forsberg C.W."/>
            <person name="Wilson D.B."/>
            <person name="Russell J.B."/>
            <person name="Cann I.K.O."/>
            <person name="Mackie R.I."/>
            <person name="White B.A."/>
        </authorList>
    </citation>
    <scope>NUCLEOTIDE SEQUENCE [LARGE SCALE GENOMIC DNA]</scope>
    <source>
        <strain evidence="4">ATCC 19169 / S85</strain>
    </source>
</reference>
<organism evidence="3 4">
    <name type="scientific">Fibrobacter succinogenes (strain ATCC 19169 / S85)</name>
    <dbReference type="NCBI Taxonomy" id="59374"/>
    <lineage>
        <taxon>Bacteria</taxon>
        <taxon>Pseudomonadati</taxon>
        <taxon>Fibrobacterota</taxon>
        <taxon>Fibrobacteria</taxon>
        <taxon>Fibrobacterales</taxon>
        <taxon>Fibrobacteraceae</taxon>
        <taxon>Fibrobacter</taxon>
    </lineage>
</organism>
<evidence type="ECO:0000313" key="3">
    <source>
        <dbReference type="EMBL" id="ADL24751.1"/>
    </source>
</evidence>
<dbReference type="Proteomes" id="UP000000517">
    <property type="component" value="Chromosome"/>
</dbReference>
<dbReference type="STRING" id="59374.FSU_2940"/>
<feature type="region of interest" description="Disordered" evidence="1">
    <location>
        <begin position="26"/>
        <end position="58"/>
    </location>
</feature>